<feature type="domain" description="Insertion element IS150 protein InsJ-like helix-turn-helix" evidence="3">
    <location>
        <begin position="90"/>
        <end position="131"/>
    </location>
</feature>
<comment type="similarity">
    <text evidence="1">Belongs to the IS150/IS1296 orfA family.</text>
</comment>
<evidence type="ECO:0000259" key="3">
    <source>
        <dbReference type="Pfam" id="PF13518"/>
    </source>
</evidence>
<dbReference type="Proteomes" id="UP001597211">
    <property type="component" value="Unassembled WGS sequence"/>
</dbReference>
<feature type="domain" description="Insertion element IS150 protein InsJ-like helix-turn-helix" evidence="3">
    <location>
        <begin position="32"/>
        <end position="80"/>
    </location>
</feature>
<evidence type="ECO:0000313" key="5">
    <source>
        <dbReference type="Proteomes" id="UP001597211"/>
    </source>
</evidence>
<organism evidence="4 5">
    <name type="scientific">Paenibacillus timonensis</name>
    <dbReference type="NCBI Taxonomy" id="225915"/>
    <lineage>
        <taxon>Bacteria</taxon>
        <taxon>Bacillati</taxon>
        <taxon>Bacillota</taxon>
        <taxon>Bacilli</taxon>
        <taxon>Bacillales</taxon>
        <taxon>Paenibacillaceae</taxon>
        <taxon>Paenibacillus</taxon>
    </lineage>
</organism>
<dbReference type="InterPro" id="IPR010921">
    <property type="entry name" value="Trp_repressor/repl_initiator"/>
</dbReference>
<keyword evidence="2" id="KW-0175">Coiled coil</keyword>
<sequence length="250" mass="29048">DKLPLYRTMKYNMSYMGVFFMSKSMKGIPTEEKVNLVEKYLKGEISRAYAAKEANVDPGTIALWVRLYEADGPTALMDQKQNKKYSTELKLKAVTEYLSGVGSQSTICKKYHIRSRDQLHQWLKVYNSHGTLKSTTGGSYMRKARNTNPEERLKIVQDCLTNNKNYGAIALKYRVSYQQVRNWVKRYEAMGSAGLEDRRGRRAGTLPGRTPEEELRDRIVQLEREKLDLQMENDLLKKVRDLERGRRHLL</sequence>
<feature type="coiled-coil region" evidence="2">
    <location>
        <begin position="212"/>
        <end position="239"/>
    </location>
</feature>
<keyword evidence="5" id="KW-1185">Reference proteome</keyword>
<evidence type="ECO:0000256" key="1">
    <source>
        <dbReference type="ARBA" id="ARBA00038232"/>
    </source>
</evidence>
<dbReference type="SUPFAM" id="SSF48295">
    <property type="entry name" value="TrpR-like"/>
    <property type="match status" value="2"/>
</dbReference>
<dbReference type="RefSeq" id="WP_379267265.1">
    <property type="nucleotide sequence ID" value="NZ_JBHTKZ010000119.1"/>
</dbReference>
<evidence type="ECO:0000313" key="4">
    <source>
        <dbReference type="EMBL" id="MFD1184539.1"/>
    </source>
</evidence>
<name>A0ABW3SIA6_9BACL</name>
<proteinExistence type="inferred from homology"/>
<dbReference type="InterPro" id="IPR055247">
    <property type="entry name" value="InsJ-like_HTH"/>
</dbReference>
<reference evidence="5" key="1">
    <citation type="journal article" date="2019" name="Int. J. Syst. Evol. Microbiol.">
        <title>The Global Catalogue of Microorganisms (GCM) 10K type strain sequencing project: providing services to taxonomists for standard genome sequencing and annotation.</title>
        <authorList>
            <consortium name="The Broad Institute Genomics Platform"/>
            <consortium name="The Broad Institute Genome Sequencing Center for Infectious Disease"/>
            <person name="Wu L."/>
            <person name="Ma J."/>
        </authorList>
    </citation>
    <scope>NUCLEOTIDE SEQUENCE [LARGE SCALE GENOMIC DNA]</scope>
    <source>
        <strain evidence="5">CCUG 48216</strain>
    </source>
</reference>
<accession>A0ABW3SIA6</accession>
<feature type="non-terminal residue" evidence="4">
    <location>
        <position position="1"/>
    </location>
</feature>
<dbReference type="InterPro" id="IPR009057">
    <property type="entry name" value="Homeodomain-like_sf"/>
</dbReference>
<dbReference type="PANTHER" id="PTHR33795:SF1">
    <property type="entry name" value="INSERTION ELEMENT IS150 PROTEIN INSJ"/>
    <property type="match status" value="1"/>
</dbReference>
<evidence type="ECO:0000256" key="2">
    <source>
        <dbReference type="SAM" id="Coils"/>
    </source>
</evidence>
<dbReference type="EMBL" id="JBHTKZ010000119">
    <property type="protein sequence ID" value="MFD1184539.1"/>
    <property type="molecule type" value="Genomic_DNA"/>
</dbReference>
<dbReference type="InterPro" id="IPR052057">
    <property type="entry name" value="IS150/IS1296_orfA-like"/>
</dbReference>
<dbReference type="PANTHER" id="PTHR33795">
    <property type="entry name" value="INSERTION ELEMENT IS150 PROTEIN INSJ"/>
    <property type="match status" value="1"/>
</dbReference>
<dbReference type="SUPFAM" id="SSF46689">
    <property type="entry name" value="Homeodomain-like"/>
    <property type="match status" value="1"/>
</dbReference>
<dbReference type="Gene3D" id="1.10.10.10">
    <property type="entry name" value="Winged helix-like DNA-binding domain superfamily/Winged helix DNA-binding domain"/>
    <property type="match status" value="3"/>
</dbReference>
<dbReference type="InterPro" id="IPR036388">
    <property type="entry name" value="WH-like_DNA-bd_sf"/>
</dbReference>
<gene>
    <name evidence="4" type="ORF">ACFQ2Z_24775</name>
</gene>
<protein>
    <submittedName>
        <fullName evidence="4">Transposase</fullName>
    </submittedName>
</protein>
<feature type="domain" description="Insertion element IS150 protein InsJ-like helix-turn-helix" evidence="3">
    <location>
        <begin position="151"/>
        <end position="202"/>
    </location>
</feature>
<comment type="caution">
    <text evidence="4">The sequence shown here is derived from an EMBL/GenBank/DDBJ whole genome shotgun (WGS) entry which is preliminary data.</text>
</comment>
<dbReference type="Pfam" id="PF13518">
    <property type="entry name" value="HTH_28"/>
    <property type="match status" value="3"/>
</dbReference>